<dbReference type="AlphaFoldDB" id="A0A4Q7AVC6"/>
<sequence length="138" mass="16280">MFSFVVFVGIISLVMLPFLTLVFIVPKLSNKNHRDTYPFYALLPGFFILIAAACLKEEKTILPSKACGVVQFYKTYSIKHDYFERIAILFEGRQYNRHLRFDKKMPRKNKGDDVCFEYLDKFEHPDLAESKILKWIDE</sequence>
<keyword evidence="1" id="KW-0472">Membrane</keyword>
<accession>A0A4Q7AVC6</accession>
<feature type="transmembrane region" description="Helical" evidence="1">
    <location>
        <begin position="37"/>
        <end position="55"/>
    </location>
</feature>
<evidence type="ECO:0000313" key="2">
    <source>
        <dbReference type="EMBL" id="RZG64392.1"/>
    </source>
</evidence>
<proteinExistence type="predicted"/>
<keyword evidence="1" id="KW-1133">Transmembrane helix</keyword>
<evidence type="ECO:0008006" key="4">
    <source>
        <dbReference type="Google" id="ProtNLM"/>
    </source>
</evidence>
<protein>
    <recommendedName>
        <fullName evidence="4">DUF3592 domain-containing protein</fullName>
    </recommendedName>
</protein>
<evidence type="ECO:0000256" key="1">
    <source>
        <dbReference type="SAM" id="Phobius"/>
    </source>
</evidence>
<comment type="caution">
    <text evidence="2">The sequence shown here is derived from an EMBL/GenBank/DDBJ whole genome shotgun (WGS) entry which is preliminary data.</text>
</comment>
<dbReference type="EMBL" id="SGSU01000024">
    <property type="protein sequence ID" value="RZG64392.1"/>
    <property type="molecule type" value="Genomic_DNA"/>
</dbReference>
<reference evidence="2 3" key="1">
    <citation type="submission" date="2019-02" db="EMBL/GenBank/DDBJ databases">
        <title>The Batch Genome Submission of Acinetobacter spp. strains.</title>
        <authorList>
            <person name="Qin J."/>
            <person name="Hu Y."/>
            <person name="Ye H."/>
            <person name="Wei L."/>
            <person name="Feng Y."/>
            <person name="Zong Z."/>
        </authorList>
    </citation>
    <scope>NUCLEOTIDE SEQUENCE [LARGE SCALE GENOMIC DNA]</scope>
    <source>
        <strain evidence="2 3">WCHABo060081</strain>
    </source>
</reference>
<evidence type="ECO:0000313" key="3">
    <source>
        <dbReference type="Proteomes" id="UP000293483"/>
    </source>
</evidence>
<keyword evidence="1" id="KW-0812">Transmembrane</keyword>
<dbReference type="STRING" id="202951.GCA_001485025_01468"/>
<feature type="transmembrane region" description="Helical" evidence="1">
    <location>
        <begin position="5"/>
        <end position="25"/>
    </location>
</feature>
<dbReference type="Proteomes" id="UP000293483">
    <property type="component" value="Unassembled WGS sequence"/>
</dbReference>
<gene>
    <name evidence="2" type="ORF">EXE25_16965</name>
</gene>
<name>A0A4Q7AVC6_9GAMM</name>
<organism evidence="2 3">
    <name type="scientific">Acinetobacter bouvetii</name>
    <dbReference type="NCBI Taxonomy" id="202951"/>
    <lineage>
        <taxon>Bacteria</taxon>
        <taxon>Pseudomonadati</taxon>
        <taxon>Pseudomonadota</taxon>
        <taxon>Gammaproteobacteria</taxon>
        <taxon>Moraxellales</taxon>
        <taxon>Moraxellaceae</taxon>
        <taxon>Acinetobacter</taxon>
    </lineage>
</organism>